<dbReference type="EnsemblMetazoa" id="G4823.5">
    <property type="protein sequence ID" value="G4823.5:cds"/>
    <property type="gene ID" value="G4823"/>
</dbReference>
<name>A0A8W8N0V0_MAGGI</name>
<sequence length="153" mass="16801">MPMNAANNVNVLMNAVNAMNNGNGMNMPMNVPMNNANAMDMMVMEMVNGINMNSNNMVNNANAMGNNKGTEMVPINMPIDVPYPEPEVMVPNNNNNEAINAPINMANNMPNNVKRLPKTDQETILYQTEGVYFLPSFSMWSCVKIVNDSGPVT</sequence>
<accession>A0A8W8N0V0</accession>
<evidence type="ECO:0000313" key="1">
    <source>
        <dbReference type="EnsemblMetazoa" id="G4823.5:cds"/>
    </source>
</evidence>
<organism evidence="1 2">
    <name type="scientific">Magallana gigas</name>
    <name type="common">Pacific oyster</name>
    <name type="synonym">Crassostrea gigas</name>
    <dbReference type="NCBI Taxonomy" id="29159"/>
    <lineage>
        <taxon>Eukaryota</taxon>
        <taxon>Metazoa</taxon>
        <taxon>Spiralia</taxon>
        <taxon>Lophotrochozoa</taxon>
        <taxon>Mollusca</taxon>
        <taxon>Bivalvia</taxon>
        <taxon>Autobranchia</taxon>
        <taxon>Pteriomorphia</taxon>
        <taxon>Ostreida</taxon>
        <taxon>Ostreoidea</taxon>
        <taxon>Ostreidae</taxon>
        <taxon>Magallana</taxon>
    </lineage>
</organism>
<dbReference type="AlphaFoldDB" id="A0A8W8N0V0"/>
<reference evidence="1" key="1">
    <citation type="submission" date="2022-08" db="UniProtKB">
        <authorList>
            <consortium name="EnsemblMetazoa"/>
        </authorList>
    </citation>
    <scope>IDENTIFICATION</scope>
    <source>
        <strain evidence="1">05x7-T-G4-1.051#20</strain>
    </source>
</reference>
<protein>
    <submittedName>
        <fullName evidence="1">Uncharacterized protein</fullName>
    </submittedName>
</protein>
<proteinExistence type="predicted"/>
<evidence type="ECO:0000313" key="2">
    <source>
        <dbReference type="Proteomes" id="UP000005408"/>
    </source>
</evidence>
<keyword evidence="2" id="KW-1185">Reference proteome</keyword>
<dbReference type="Proteomes" id="UP000005408">
    <property type="component" value="Unassembled WGS sequence"/>
</dbReference>